<dbReference type="Gene3D" id="3.40.50.720">
    <property type="entry name" value="NAD(P)-binding Rossmann-like Domain"/>
    <property type="match status" value="1"/>
</dbReference>
<dbReference type="PANTHER" id="PTHR21089:SF1">
    <property type="entry name" value="BIFUNCTIONAL 3-DEHYDROQUINATE DEHYDRATASE_SHIKIMATE DEHYDROGENASE, CHLOROPLASTIC"/>
    <property type="match status" value="1"/>
</dbReference>
<comment type="similarity">
    <text evidence="8">Belongs to the shikimate dehydrogenase family.</text>
</comment>
<feature type="binding site" evidence="8">
    <location>
        <position position="261"/>
    </location>
    <ligand>
        <name>shikimate</name>
        <dbReference type="ChEBI" id="CHEBI:36208"/>
    </ligand>
</feature>
<feature type="domain" description="Quinate/shikimate 5-dehydrogenase/glutamyl-tRNA reductase" evidence="9">
    <location>
        <begin position="127"/>
        <end position="205"/>
    </location>
</feature>
<dbReference type="InterPro" id="IPR036291">
    <property type="entry name" value="NAD(P)-bd_dom_sf"/>
</dbReference>
<dbReference type="InterPro" id="IPR022893">
    <property type="entry name" value="Shikimate_DH_fam"/>
</dbReference>
<feature type="binding site" evidence="8">
    <location>
        <position position="109"/>
    </location>
    <ligand>
        <name>shikimate</name>
        <dbReference type="ChEBI" id="CHEBI:36208"/>
    </ligand>
</feature>
<feature type="binding site" evidence="8">
    <location>
        <position position="233"/>
    </location>
    <ligand>
        <name>shikimate</name>
        <dbReference type="ChEBI" id="CHEBI:36208"/>
    </ligand>
</feature>
<keyword evidence="6 8" id="KW-0057">Aromatic amino acid biosynthesis</keyword>
<comment type="caution">
    <text evidence="8">Lacks conserved residue(s) required for the propagation of feature annotation.</text>
</comment>
<reference evidence="12 13" key="1">
    <citation type="submission" date="2009-01" db="EMBL/GenBank/DDBJ databases">
        <title>Complete sequence of Geobacter sp. FRC-32.</title>
        <authorList>
            <consortium name="US DOE Joint Genome Institute"/>
            <person name="Lucas S."/>
            <person name="Copeland A."/>
            <person name="Lapidus A."/>
            <person name="Glavina del Rio T."/>
            <person name="Dalin E."/>
            <person name="Tice H."/>
            <person name="Bruce D."/>
            <person name="Goodwin L."/>
            <person name="Pitluck S."/>
            <person name="Saunders E."/>
            <person name="Brettin T."/>
            <person name="Detter J.C."/>
            <person name="Han C."/>
            <person name="Larimer F."/>
            <person name="Land M."/>
            <person name="Hauser L."/>
            <person name="Kyrpides N."/>
            <person name="Ovchinnikova G."/>
            <person name="Kostka J."/>
            <person name="Richardson P."/>
        </authorList>
    </citation>
    <scope>NUCLEOTIDE SEQUENCE [LARGE SCALE GENOMIC DNA]</scope>
    <source>
        <strain evidence="13">DSM 22248 / JCM 15807 / FRC-32</strain>
    </source>
</reference>
<dbReference type="InterPro" id="IPR011342">
    <property type="entry name" value="Shikimate_DH"/>
</dbReference>
<comment type="subunit">
    <text evidence="8">Homodimer.</text>
</comment>
<keyword evidence="4 8" id="KW-0521">NADP</keyword>
<dbReference type="KEGG" id="geo:Geob_3375"/>
<feature type="binding site" evidence="8">
    <location>
        <begin position="22"/>
        <end position="24"/>
    </location>
    <ligand>
        <name>shikimate</name>
        <dbReference type="ChEBI" id="CHEBI:36208"/>
    </ligand>
</feature>
<sequence>MKPAISGWTKVLGIIGSPLSHSLSPLMHNAALDALGLDYVYVPFPVSPDRLGEAIQGLKSLGIVGFNVTIPHKSAIIPYLDRLSPEAELAGAVNTVNREGDLLVGYNTDGAGLLVSLKEDLAFEPGGAKVLILGAGGAARGTLAALGNGGAVSITVANRNREKANELIGHFAGVFNKIEFHSISLEVLLSAEHLQRFDLVINTTSVGMNNTSFNGFSGSSIKGVSASFYDMVYAPPITPFLELARLHGCRTANGLGMLAAQGEIAFSHWTGLAPPRGLMKSCLLTAVKGN</sequence>
<accession>B9M5F9</accession>
<evidence type="ECO:0000259" key="11">
    <source>
        <dbReference type="Pfam" id="PF18317"/>
    </source>
</evidence>
<dbReference type="GO" id="GO:0019632">
    <property type="term" value="P:shikimate metabolic process"/>
    <property type="evidence" value="ECO:0007669"/>
    <property type="project" value="InterPro"/>
</dbReference>
<dbReference type="InterPro" id="IPR013708">
    <property type="entry name" value="Shikimate_DH-bd_N"/>
</dbReference>
<keyword evidence="3 8" id="KW-0028">Amino-acid biosynthesis</keyword>
<feature type="binding site" evidence="8">
    <location>
        <position position="94"/>
    </location>
    <ligand>
        <name>shikimate</name>
        <dbReference type="ChEBI" id="CHEBI:36208"/>
    </ligand>
</feature>
<feature type="active site" description="Proton acceptor" evidence="8">
    <location>
        <position position="73"/>
    </location>
</feature>
<comment type="catalytic activity">
    <reaction evidence="7 8">
        <text>shikimate + NADP(+) = 3-dehydroshikimate + NADPH + H(+)</text>
        <dbReference type="Rhea" id="RHEA:17737"/>
        <dbReference type="ChEBI" id="CHEBI:15378"/>
        <dbReference type="ChEBI" id="CHEBI:16630"/>
        <dbReference type="ChEBI" id="CHEBI:36208"/>
        <dbReference type="ChEBI" id="CHEBI:57783"/>
        <dbReference type="ChEBI" id="CHEBI:58349"/>
        <dbReference type="EC" id="1.1.1.25"/>
    </reaction>
</comment>
<keyword evidence="13" id="KW-1185">Reference proteome</keyword>
<dbReference type="RefSeq" id="WP_012648446.1">
    <property type="nucleotide sequence ID" value="NC_011979.1"/>
</dbReference>
<evidence type="ECO:0000256" key="7">
    <source>
        <dbReference type="ARBA" id="ARBA00049442"/>
    </source>
</evidence>
<dbReference type="UniPathway" id="UPA00053">
    <property type="reaction ID" value="UER00087"/>
</dbReference>
<dbReference type="GO" id="GO:0008652">
    <property type="term" value="P:amino acid biosynthetic process"/>
    <property type="evidence" value="ECO:0007669"/>
    <property type="project" value="UniProtKB-KW"/>
</dbReference>
<dbReference type="GO" id="GO:0009073">
    <property type="term" value="P:aromatic amino acid family biosynthetic process"/>
    <property type="evidence" value="ECO:0007669"/>
    <property type="project" value="UniProtKB-KW"/>
</dbReference>
<evidence type="ECO:0000256" key="8">
    <source>
        <dbReference type="HAMAP-Rule" id="MF_00222"/>
    </source>
</evidence>
<feature type="binding site" evidence="8">
    <location>
        <begin position="134"/>
        <end position="138"/>
    </location>
    <ligand>
        <name>NADP(+)</name>
        <dbReference type="ChEBI" id="CHEBI:58349"/>
    </ligand>
</feature>
<feature type="binding site" evidence="8">
    <location>
        <position position="231"/>
    </location>
    <ligand>
        <name>NADP(+)</name>
        <dbReference type="ChEBI" id="CHEBI:58349"/>
    </ligand>
</feature>
<comment type="function">
    <text evidence="8">Involved in the biosynthesis of the chorismate, which leads to the biosynthesis of aromatic amino acids. Catalyzes the reversible NADPH linked reduction of 3-dehydroshikimate (DHSA) to yield shikimate (SA).</text>
</comment>
<evidence type="ECO:0000313" key="13">
    <source>
        <dbReference type="Proteomes" id="UP000007721"/>
    </source>
</evidence>
<evidence type="ECO:0000256" key="6">
    <source>
        <dbReference type="ARBA" id="ARBA00023141"/>
    </source>
</evidence>
<dbReference type="GO" id="GO:0005829">
    <property type="term" value="C:cytosol"/>
    <property type="evidence" value="ECO:0007669"/>
    <property type="project" value="TreeGrafter"/>
</dbReference>
<dbReference type="Proteomes" id="UP000007721">
    <property type="component" value="Chromosome"/>
</dbReference>
<dbReference type="SUPFAM" id="SSF51735">
    <property type="entry name" value="NAD(P)-binding Rossmann-fold domains"/>
    <property type="match status" value="1"/>
</dbReference>
<dbReference type="CDD" id="cd01065">
    <property type="entry name" value="NAD_bind_Shikimate_DH"/>
    <property type="match status" value="1"/>
</dbReference>
<dbReference type="Pfam" id="PF18317">
    <property type="entry name" value="SDH_C"/>
    <property type="match status" value="1"/>
</dbReference>
<organism evidence="12 13">
    <name type="scientific">Geotalea daltonii (strain DSM 22248 / JCM 15807 / FRC-32)</name>
    <name type="common">Geobacter daltonii</name>
    <dbReference type="NCBI Taxonomy" id="316067"/>
    <lineage>
        <taxon>Bacteria</taxon>
        <taxon>Pseudomonadati</taxon>
        <taxon>Thermodesulfobacteriota</taxon>
        <taxon>Desulfuromonadia</taxon>
        <taxon>Geobacterales</taxon>
        <taxon>Geobacteraceae</taxon>
        <taxon>Geotalea</taxon>
    </lineage>
</organism>
<comment type="pathway">
    <text evidence="1 8">Metabolic intermediate biosynthesis; chorismate biosynthesis; chorismate from D-erythrose 4-phosphate and phosphoenolpyruvate: step 4/7.</text>
</comment>
<evidence type="ECO:0000256" key="5">
    <source>
        <dbReference type="ARBA" id="ARBA00023002"/>
    </source>
</evidence>
<dbReference type="AlphaFoldDB" id="B9M5F9"/>
<evidence type="ECO:0000256" key="3">
    <source>
        <dbReference type="ARBA" id="ARBA00022605"/>
    </source>
</evidence>
<dbReference type="InterPro" id="IPR046346">
    <property type="entry name" value="Aminoacid_DH-like_N_sf"/>
</dbReference>
<dbReference type="eggNOG" id="COG0169">
    <property type="taxonomic scope" value="Bacteria"/>
</dbReference>
<dbReference type="InterPro" id="IPR041121">
    <property type="entry name" value="SDH_C"/>
</dbReference>
<evidence type="ECO:0000256" key="4">
    <source>
        <dbReference type="ARBA" id="ARBA00022857"/>
    </source>
</evidence>
<dbReference type="SUPFAM" id="SSF53223">
    <property type="entry name" value="Aminoacid dehydrogenase-like, N-terminal domain"/>
    <property type="match status" value="1"/>
</dbReference>
<dbReference type="EC" id="1.1.1.25" evidence="2 8"/>
<dbReference type="Pfam" id="PF08501">
    <property type="entry name" value="Shikimate_dh_N"/>
    <property type="match status" value="1"/>
</dbReference>
<feature type="binding site" evidence="8">
    <location>
        <position position="254"/>
    </location>
    <ligand>
        <name>NADP(+)</name>
        <dbReference type="ChEBI" id="CHEBI:58349"/>
    </ligand>
</feature>
<protein>
    <recommendedName>
        <fullName evidence="2 8">Shikimate dehydrogenase (NADP(+))</fullName>
        <shortName evidence="8">SDH</shortName>
        <ecNumber evidence="2 8">1.1.1.25</ecNumber>
    </recommendedName>
</protein>
<evidence type="ECO:0000259" key="9">
    <source>
        <dbReference type="Pfam" id="PF01488"/>
    </source>
</evidence>
<proteinExistence type="inferred from homology"/>
<dbReference type="GO" id="GO:0009423">
    <property type="term" value="P:chorismate biosynthetic process"/>
    <property type="evidence" value="ECO:0007669"/>
    <property type="project" value="UniProtKB-UniRule"/>
</dbReference>
<evidence type="ECO:0000259" key="10">
    <source>
        <dbReference type="Pfam" id="PF08501"/>
    </source>
</evidence>
<dbReference type="HAMAP" id="MF_00222">
    <property type="entry name" value="Shikimate_DH_AroE"/>
    <property type="match status" value="1"/>
</dbReference>
<name>B9M5F9_GEODF</name>
<dbReference type="GO" id="GO:0004764">
    <property type="term" value="F:shikimate 3-dehydrogenase (NADP+) activity"/>
    <property type="evidence" value="ECO:0007669"/>
    <property type="project" value="UniProtKB-UniRule"/>
</dbReference>
<keyword evidence="5 8" id="KW-0560">Oxidoreductase</keyword>
<dbReference type="OrthoDB" id="9792692at2"/>
<feature type="domain" description="SDH C-terminal" evidence="11">
    <location>
        <begin position="254"/>
        <end position="280"/>
    </location>
</feature>
<dbReference type="HOGENOM" id="CLU_044063_4_1_7"/>
<dbReference type="NCBIfam" id="TIGR00507">
    <property type="entry name" value="aroE"/>
    <property type="match status" value="1"/>
</dbReference>
<dbReference type="EMBL" id="CP001390">
    <property type="protein sequence ID" value="ACM21718.1"/>
    <property type="molecule type" value="Genomic_DNA"/>
</dbReference>
<gene>
    <name evidence="8 12" type="primary">aroE</name>
    <name evidence="12" type="ordered locus">Geob_3375</name>
</gene>
<dbReference type="Gene3D" id="3.40.50.10860">
    <property type="entry name" value="Leucine Dehydrogenase, chain A, domain 1"/>
    <property type="match status" value="1"/>
</dbReference>
<evidence type="ECO:0000313" key="12">
    <source>
        <dbReference type="EMBL" id="ACM21718.1"/>
    </source>
</evidence>
<feature type="domain" description="Shikimate dehydrogenase substrate binding N-terminal" evidence="10">
    <location>
        <begin position="14"/>
        <end position="96"/>
    </location>
</feature>
<dbReference type="InterPro" id="IPR006151">
    <property type="entry name" value="Shikm_DH/Glu-tRNA_Rdtase"/>
</dbReference>
<evidence type="ECO:0000256" key="2">
    <source>
        <dbReference type="ARBA" id="ARBA00012962"/>
    </source>
</evidence>
<evidence type="ECO:0000256" key="1">
    <source>
        <dbReference type="ARBA" id="ARBA00004871"/>
    </source>
</evidence>
<dbReference type="STRING" id="316067.Geob_3375"/>
<dbReference type="PANTHER" id="PTHR21089">
    <property type="entry name" value="SHIKIMATE DEHYDROGENASE"/>
    <property type="match status" value="1"/>
</dbReference>
<dbReference type="GO" id="GO:0050661">
    <property type="term" value="F:NADP binding"/>
    <property type="evidence" value="ECO:0007669"/>
    <property type="project" value="InterPro"/>
</dbReference>
<dbReference type="Pfam" id="PF01488">
    <property type="entry name" value="Shikimate_DH"/>
    <property type="match status" value="1"/>
</dbReference>
<feature type="binding site" evidence="8">
    <location>
        <position position="69"/>
    </location>
    <ligand>
        <name>shikimate</name>
        <dbReference type="ChEBI" id="CHEBI:36208"/>
    </ligand>
</feature>